<organism evidence="3 4">
    <name type="scientific">Flavobacterium orientale</name>
    <dbReference type="NCBI Taxonomy" id="1756020"/>
    <lineage>
        <taxon>Bacteria</taxon>
        <taxon>Pseudomonadati</taxon>
        <taxon>Bacteroidota</taxon>
        <taxon>Flavobacteriia</taxon>
        <taxon>Flavobacteriales</taxon>
        <taxon>Flavobacteriaceae</taxon>
        <taxon>Flavobacterium</taxon>
    </lineage>
</organism>
<dbReference type="PANTHER" id="PTHR38593">
    <property type="entry name" value="BLR2558 PROTEIN"/>
    <property type="match status" value="1"/>
</dbReference>
<dbReference type="PANTHER" id="PTHR38593:SF1">
    <property type="entry name" value="BLR2558 PROTEIN"/>
    <property type="match status" value="1"/>
</dbReference>
<dbReference type="Proteomes" id="UP000625735">
    <property type="component" value="Unassembled WGS sequence"/>
</dbReference>
<dbReference type="Gene3D" id="1.20.1260.10">
    <property type="match status" value="1"/>
</dbReference>
<accession>A0A916XZN5</accession>
<sequence length="190" mass="21067">MAGTLALATACKDNRADEVGTDADYENSANNNTIDDETILVVENDDNAKFLNEAAEMQLEEISLGKLAQQQGTSSHVKELGKMMENEHSQALRELTTLSQSKSVTIPTSITERSKKNYDDLAGKTANDFDKAYSEMMVDHHKDAVDLFEKAANDSEDGDIRTWASSKLRTLRTHLEHAEVAKKETDRTKS</sequence>
<feature type="region of interest" description="Disordered" evidence="1">
    <location>
        <begin position="11"/>
        <end position="31"/>
    </location>
</feature>
<protein>
    <recommendedName>
        <fullName evidence="2">DUF4142 domain-containing protein</fullName>
    </recommendedName>
</protein>
<dbReference type="AlphaFoldDB" id="A0A916XZN5"/>
<comment type="caution">
    <text evidence="3">The sequence shown here is derived from an EMBL/GenBank/DDBJ whole genome shotgun (WGS) entry which is preliminary data.</text>
</comment>
<dbReference type="EMBL" id="BMFG01000004">
    <property type="protein sequence ID" value="GGD24541.1"/>
    <property type="molecule type" value="Genomic_DNA"/>
</dbReference>
<evidence type="ECO:0000313" key="3">
    <source>
        <dbReference type="EMBL" id="GGD24541.1"/>
    </source>
</evidence>
<dbReference type="Pfam" id="PF13628">
    <property type="entry name" value="DUF4142"/>
    <property type="match status" value="1"/>
</dbReference>
<feature type="domain" description="DUF4142" evidence="2">
    <location>
        <begin position="47"/>
        <end position="179"/>
    </location>
</feature>
<name>A0A916XZN5_9FLAO</name>
<reference evidence="3" key="1">
    <citation type="journal article" date="2014" name="Int. J. Syst. Evol. Microbiol.">
        <title>Complete genome sequence of Corynebacterium casei LMG S-19264T (=DSM 44701T), isolated from a smear-ripened cheese.</title>
        <authorList>
            <consortium name="US DOE Joint Genome Institute (JGI-PGF)"/>
            <person name="Walter F."/>
            <person name="Albersmeier A."/>
            <person name="Kalinowski J."/>
            <person name="Ruckert C."/>
        </authorList>
    </citation>
    <scope>NUCLEOTIDE SEQUENCE</scope>
    <source>
        <strain evidence="3">CGMCC 1.12506</strain>
    </source>
</reference>
<dbReference type="InterPro" id="IPR025419">
    <property type="entry name" value="DUF4142"/>
</dbReference>
<evidence type="ECO:0000313" key="4">
    <source>
        <dbReference type="Proteomes" id="UP000625735"/>
    </source>
</evidence>
<gene>
    <name evidence="3" type="ORF">GCM10011343_13410</name>
</gene>
<evidence type="ECO:0000259" key="2">
    <source>
        <dbReference type="Pfam" id="PF13628"/>
    </source>
</evidence>
<evidence type="ECO:0000256" key="1">
    <source>
        <dbReference type="SAM" id="MobiDB-lite"/>
    </source>
</evidence>
<proteinExistence type="predicted"/>
<dbReference type="InterPro" id="IPR012347">
    <property type="entry name" value="Ferritin-like"/>
</dbReference>
<keyword evidence="4" id="KW-1185">Reference proteome</keyword>
<reference evidence="3" key="2">
    <citation type="submission" date="2020-09" db="EMBL/GenBank/DDBJ databases">
        <authorList>
            <person name="Sun Q."/>
            <person name="Zhou Y."/>
        </authorList>
    </citation>
    <scope>NUCLEOTIDE SEQUENCE</scope>
    <source>
        <strain evidence="3">CGMCC 1.12506</strain>
    </source>
</reference>